<dbReference type="Pfam" id="PF12852">
    <property type="entry name" value="Cupin_6"/>
    <property type="match status" value="1"/>
</dbReference>
<evidence type="ECO:0000256" key="1">
    <source>
        <dbReference type="ARBA" id="ARBA00023015"/>
    </source>
</evidence>
<keyword evidence="2" id="KW-0238">DNA-binding</keyword>
<dbReference type="InterPro" id="IPR009057">
    <property type="entry name" value="Homeodomain-like_sf"/>
</dbReference>
<accession>A0A087LZF0</accession>
<dbReference type="SUPFAM" id="SSF46689">
    <property type="entry name" value="Homeodomain-like"/>
    <property type="match status" value="2"/>
</dbReference>
<dbReference type="InterPro" id="IPR018060">
    <property type="entry name" value="HTH_AraC"/>
</dbReference>
<dbReference type="InterPro" id="IPR020449">
    <property type="entry name" value="Tscrpt_reg_AraC-type_HTH"/>
</dbReference>
<organism evidence="5 6">
    <name type="scientific">Devosia riboflavina</name>
    <dbReference type="NCBI Taxonomy" id="46914"/>
    <lineage>
        <taxon>Bacteria</taxon>
        <taxon>Pseudomonadati</taxon>
        <taxon>Pseudomonadota</taxon>
        <taxon>Alphaproteobacteria</taxon>
        <taxon>Hyphomicrobiales</taxon>
        <taxon>Devosiaceae</taxon>
        <taxon>Devosia</taxon>
    </lineage>
</organism>
<protein>
    <recommendedName>
        <fullName evidence="4">HTH araC/xylS-type domain-containing protein</fullName>
    </recommendedName>
</protein>
<sequence length="321" mass="34845">MCKNPVFLRLRSEMPRDPLSQTLELVDARTIYAGGFIGGGKWSIRFEPPRKIKFFVIGRGRCYLALDGTEPPFLLEEGDIFLLTRNAGFTVASDLSMAPRPSADLFRGAGAAIVPVGEGDDFLFLGGHLDTDQAGGRLMVESLPDFIHLTATDSGAGRLAALIGELVEEAAGRAPGAEMACSSLAHLLLIQILRRHLAAGNTVEVGWLRAACDPRLVPVLALIHGDPSRHWSLAEMARAAAMSRTTFATHFKAVAGLPPLAYLTEWRMRQADRALRREGSSVSRVAHDVGYSSEAAFSTAFKRVMGYSPRRQRDQAPAFAE</sequence>
<dbReference type="InterPro" id="IPR050204">
    <property type="entry name" value="AraC_XylS_family_regulators"/>
</dbReference>
<dbReference type="Gene3D" id="1.10.10.60">
    <property type="entry name" value="Homeodomain-like"/>
    <property type="match status" value="2"/>
</dbReference>
<feature type="domain" description="HTH araC/xylS-type" evidence="4">
    <location>
        <begin position="217"/>
        <end position="315"/>
    </location>
</feature>
<dbReference type="Pfam" id="PF12833">
    <property type="entry name" value="HTH_18"/>
    <property type="match status" value="1"/>
</dbReference>
<evidence type="ECO:0000256" key="3">
    <source>
        <dbReference type="ARBA" id="ARBA00023163"/>
    </source>
</evidence>
<dbReference type="EMBL" id="JQGC01000017">
    <property type="protein sequence ID" value="KFL30003.1"/>
    <property type="molecule type" value="Genomic_DNA"/>
</dbReference>
<dbReference type="PRINTS" id="PR00032">
    <property type="entry name" value="HTHARAC"/>
</dbReference>
<dbReference type="Proteomes" id="UP000028981">
    <property type="component" value="Unassembled WGS sequence"/>
</dbReference>
<dbReference type="PANTHER" id="PTHR46796:SF7">
    <property type="entry name" value="ARAC FAMILY TRANSCRIPTIONAL REGULATOR"/>
    <property type="match status" value="1"/>
</dbReference>
<name>A0A087LZF0_9HYPH</name>
<dbReference type="PROSITE" id="PS01124">
    <property type="entry name" value="HTH_ARAC_FAMILY_2"/>
    <property type="match status" value="1"/>
</dbReference>
<dbReference type="PANTHER" id="PTHR46796">
    <property type="entry name" value="HTH-TYPE TRANSCRIPTIONAL ACTIVATOR RHAS-RELATED"/>
    <property type="match status" value="1"/>
</dbReference>
<evidence type="ECO:0000313" key="5">
    <source>
        <dbReference type="EMBL" id="KFL30003.1"/>
    </source>
</evidence>
<dbReference type="SMART" id="SM00342">
    <property type="entry name" value="HTH_ARAC"/>
    <property type="match status" value="1"/>
</dbReference>
<evidence type="ECO:0000259" key="4">
    <source>
        <dbReference type="PROSITE" id="PS01124"/>
    </source>
</evidence>
<dbReference type="AlphaFoldDB" id="A0A087LZF0"/>
<keyword evidence="3" id="KW-0804">Transcription</keyword>
<gene>
    <name evidence="5" type="ORF">JP75_18080</name>
</gene>
<keyword evidence="1" id="KW-0805">Transcription regulation</keyword>
<reference evidence="5 6" key="1">
    <citation type="submission" date="2014-08" db="EMBL/GenBank/DDBJ databases">
        <authorList>
            <person name="Hassan Y.I."/>
            <person name="Lepp D."/>
            <person name="Zhou T."/>
        </authorList>
    </citation>
    <scope>NUCLEOTIDE SEQUENCE [LARGE SCALE GENOMIC DNA]</scope>
    <source>
        <strain evidence="5 6">IFO13584</strain>
    </source>
</reference>
<keyword evidence="6" id="KW-1185">Reference proteome</keyword>
<comment type="caution">
    <text evidence="5">The sequence shown here is derived from an EMBL/GenBank/DDBJ whole genome shotgun (WGS) entry which is preliminary data.</text>
</comment>
<evidence type="ECO:0000313" key="6">
    <source>
        <dbReference type="Proteomes" id="UP000028981"/>
    </source>
</evidence>
<dbReference type="GO" id="GO:0003700">
    <property type="term" value="F:DNA-binding transcription factor activity"/>
    <property type="evidence" value="ECO:0007669"/>
    <property type="project" value="InterPro"/>
</dbReference>
<dbReference type="InterPro" id="IPR032783">
    <property type="entry name" value="AraC_lig"/>
</dbReference>
<evidence type="ECO:0000256" key="2">
    <source>
        <dbReference type="ARBA" id="ARBA00023125"/>
    </source>
</evidence>
<dbReference type="STRING" id="46914.JP75_18080"/>
<dbReference type="GO" id="GO:0043565">
    <property type="term" value="F:sequence-specific DNA binding"/>
    <property type="evidence" value="ECO:0007669"/>
    <property type="project" value="InterPro"/>
</dbReference>
<proteinExistence type="predicted"/>